<keyword evidence="1" id="KW-0472">Membrane</keyword>
<protein>
    <recommendedName>
        <fullName evidence="4">Holin</fullName>
    </recommendedName>
</protein>
<feature type="transmembrane region" description="Helical" evidence="1">
    <location>
        <begin position="53"/>
        <end position="72"/>
    </location>
</feature>
<reference evidence="2 3" key="1">
    <citation type="submission" date="2019-01" db="EMBL/GenBank/DDBJ databases">
        <title>Novel species of Nocardioides.</title>
        <authorList>
            <person name="Liu Q."/>
            <person name="Xin Y.-H."/>
        </authorList>
    </citation>
    <scope>NUCLEOTIDE SEQUENCE [LARGE SCALE GENOMIC DNA]</scope>
    <source>
        <strain evidence="2 3">CGMCC 4.6875</strain>
    </source>
</reference>
<comment type="caution">
    <text evidence="2">The sequence shown here is derived from an EMBL/GenBank/DDBJ whole genome shotgun (WGS) entry which is preliminary data.</text>
</comment>
<feature type="transmembrane region" description="Helical" evidence="1">
    <location>
        <begin position="21"/>
        <end position="41"/>
    </location>
</feature>
<evidence type="ECO:0000256" key="1">
    <source>
        <dbReference type="SAM" id="Phobius"/>
    </source>
</evidence>
<accession>A0A4Q2SCD6</accession>
<keyword evidence="1" id="KW-0812">Transmembrane</keyword>
<evidence type="ECO:0008006" key="4">
    <source>
        <dbReference type="Google" id="ProtNLM"/>
    </source>
</evidence>
<keyword evidence="3" id="KW-1185">Reference proteome</keyword>
<dbReference type="Proteomes" id="UP000293291">
    <property type="component" value="Unassembled WGS sequence"/>
</dbReference>
<dbReference type="AlphaFoldDB" id="A0A4Q2SCD6"/>
<keyword evidence="1" id="KW-1133">Transmembrane helix</keyword>
<proteinExistence type="predicted"/>
<organism evidence="2 3">
    <name type="scientific">Nocardioides ganghwensis</name>
    <dbReference type="NCBI Taxonomy" id="252230"/>
    <lineage>
        <taxon>Bacteria</taxon>
        <taxon>Bacillati</taxon>
        <taxon>Actinomycetota</taxon>
        <taxon>Actinomycetes</taxon>
        <taxon>Propionibacteriales</taxon>
        <taxon>Nocardioidaceae</taxon>
        <taxon>Nocardioides</taxon>
    </lineage>
</organism>
<sequence>MNPLPIATEVLRRLDPRIRKAIYTVLAVIGAVLAGLVAAGVEDLRWFTVDQALQVYAYLSPLMGVVAVANVGTGDADEATLLDFDEDADASSFEPVGDESEVFAELVH</sequence>
<dbReference type="OrthoDB" id="3787112at2"/>
<evidence type="ECO:0000313" key="2">
    <source>
        <dbReference type="EMBL" id="RYC02936.1"/>
    </source>
</evidence>
<dbReference type="EMBL" id="SDWU01000007">
    <property type="protein sequence ID" value="RYC02936.1"/>
    <property type="molecule type" value="Genomic_DNA"/>
</dbReference>
<dbReference type="RefSeq" id="WP_129454338.1">
    <property type="nucleotide sequence ID" value="NZ_JACXYX010000010.1"/>
</dbReference>
<evidence type="ECO:0000313" key="3">
    <source>
        <dbReference type="Proteomes" id="UP000293291"/>
    </source>
</evidence>
<name>A0A4Q2SCD6_9ACTN</name>
<gene>
    <name evidence="2" type="ORF">EUA07_07220</name>
</gene>